<accession>A0A101HHQ7</accession>
<dbReference type="InterPro" id="IPR023365">
    <property type="entry name" value="Sortase_dom-sf"/>
</dbReference>
<reference evidence="4" key="1">
    <citation type="journal article" date="2015" name="MBio">
        <title>Genome-Resolved Metagenomic Analysis Reveals Roles for Candidate Phyla and Other Microbial Community Members in Biogeochemical Transformations in Oil Reservoirs.</title>
        <authorList>
            <person name="Hu P."/>
            <person name="Tom L."/>
            <person name="Singh A."/>
            <person name="Thomas B.C."/>
            <person name="Baker B.J."/>
            <person name="Piceno Y.M."/>
            <person name="Andersen G.L."/>
            <person name="Banfield J.F."/>
        </authorList>
    </citation>
    <scope>NUCLEOTIDE SEQUENCE [LARGE SCALE GENOMIC DNA]</scope>
</reference>
<name>A0A101HHQ7_9BACT</name>
<evidence type="ECO:0000313" key="3">
    <source>
        <dbReference type="EMBL" id="KUK76650.1"/>
    </source>
</evidence>
<dbReference type="EMBL" id="LGGO01000121">
    <property type="protein sequence ID" value="KUK76650.1"/>
    <property type="molecule type" value="Genomic_DNA"/>
</dbReference>
<dbReference type="InterPro" id="IPR005754">
    <property type="entry name" value="Sortase"/>
</dbReference>
<keyword evidence="1" id="KW-0378">Hydrolase</keyword>
<keyword evidence="2" id="KW-1133">Transmembrane helix</keyword>
<keyword evidence="2" id="KW-0812">Transmembrane</keyword>
<dbReference type="SUPFAM" id="SSF63817">
    <property type="entry name" value="Sortase"/>
    <property type="match status" value="1"/>
</dbReference>
<comment type="caution">
    <text evidence="3">The sequence shown here is derived from an EMBL/GenBank/DDBJ whole genome shotgun (WGS) entry which is preliminary data.</text>
</comment>
<sequence>MKKKKILNIISNVYVVLGFLFITLSIIFISIPIAPYILYRIKPDLTDTEIDNISRRVVEGSIVPKDIDESDNKIPDFDPSLPEDPYVLIPEIKVSSPIGQSIDPEESLKDGTWMALDYGTPEDNSLPIILAAHRFGYVYWDRETRNRVSFFNLPDTGIGDSVEIIWNQRKYKYVIYAVDESTYIKDYEADLILYTCKYFNSPQRIFRYANRVN</sequence>
<dbReference type="Gene3D" id="2.40.260.10">
    <property type="entry name" value="Sortase"/>
    <property type="match status" value="1"/>
</dbReference>
<evidence type="ECO:0000256" key="2">
    <source>
        <dbReference type="SAM" id="Phobius"/>
    </source>
</evidence>
<proteinExistence type="predicted"/>
<evidence type="ECO:0000256" key="1">
    <source>
        <dbReference type="ARBA" id="ARBA00022801"/>
    </source>
</evidence>
<dbReference type="Proteomes" id="UP000053904">
    <property type="component" value="Unassembled WGS sequence"/>
</dbReference>
<dbReference type="GO" id="GO:0016787">
    <property type="term" value="F:hydrolase activity"/>
    <property type="evidence" value="ECO:0007669"/>
    <property type="project" value="UniProtKB-KW"/>
</dbReference>
<protein>
    <submittedName>
        <fullName evidence="3">Seg</fullName>
    </submittedName>
</protein>
<dbReference type="AlphaFoldDB" id="A0A101HHQ7"/>
<dbReference type="Pfam" id="PF04203">
    <property type="entry name" value="Sortase"/>
    <property type="match status" value="1"/>
</dbReference>
<organism evidence="3 4">
    <name type="scientific">candidate division WS6 bacterium 34_10</name>
    <dbReference type="NCBI Taxonomy" id="1641389"/>
    <lineage>
        <taxon>Bacteria</taxon>
        <taxon>Candidatus Dojkabacteria</taxon>
    </lineage>
</organism>
<evidence type="ECO:0000313" key="4">
    <source>
        <dbReference type="Proteomes" id="UP000053904"/>
    </source>
</evidence>
<gene>
    <name evidence="3" type="ORF">XD93_0789</name>
</gene>
<keyword evidence="2" id="KW-0472">Membrane</keyword>
<feature type="transmembrane region" description="Helical" evidence="2">
    <location>
        <begin position="12"/>
        <end position="38"/>
    </location>
</feature>